<dbReference type="Proteomes" id="UP001430172">
    <property type="component" value="Unassembled WGS sequence"/>
</dbReference>
<dbReference type="InterPro" id="IPR025159">
    <property type="entry name" value="AbiEi_N"/>
</dbReference>
<accession>A0ABS2CLM2</accession>
<comment type="caution">
    <text evidence="2">The sequence shown here is derived from an EMBL/GenBank/DDBJ whole genome shotgun (WGS) entry which is preliminary data.</text>
</comment>
<dbReference type="RefSeq" id="WP_204131269.1">
    <property type="nucleotide sequence ID" value="NZ_JAFDVD010000011.1"/>
</dbReference>
<feature type="domain" description="AbiEi antitoxin N-terminal" evidence="1">
    <location>
        <begin position="4"/>
        <end position="50"/>
    </location>
</feature>
<gene>
    <name evidence="2" type="ORF">JQN70_10370</name>
</gene>
<reference evidence="2" key="1">
    <citation type="submission" date="2021-02" db="EMBL/GenBank/DDBJ databases">
        <title>Phycicoccus sp. MQZ13P-5T, whole genome shotgun sequence.</title>
        <authorList>
            <person name="Tuo L."/>
        </authorList>
    </citation>
    <scope>NUCLEOTIDE SEQUENCE</scope>
    <source>
        <strain evidence="2">MQZ13P-5</strain>
    </source>
</reference>
<dbReference type="Pfam" id="PF13338">
    <property type="entry name" value="AbiEi_4"/>
    <property type="match status" value="1"/>
</dbReference>
<protein>
    <submittedName>
        <fullName evidence="2">Type IV toxin-antitoxin system AbiEi family antitoxin domain-containing protein</fullName>
    </submittedName>
</protein>
<evidence type="ECO:0000313" key="3">
    <source>
        <dbReference type="Proteomes" id="UP001430172"/>
    </source>
</evidence>
<sequence>MDGRLTAFALGRGAVFTSGEAGVLGVDETTLRRGRRSGELVRVRRDAYVLGEAWDAAGPEERLALRTRAVLRTRRGDVASHRSAPALHGLPLVGVPLDVVDVLADVERTRTAGGLRMHPRATADHVVADGYRCVPLAVALAQVTLRSGVRAALVPVDAALHEGRVSREEVGEVLLGLARRPMQQQRAQSVLARCSALSESPGESLTRLFLVDAGFEVRAQVPIADEVGLVARVDLLVGERVVVEFDVAVKYAGADGRGALVAEKRREDRLRALGYVVVRVTWADLDHPERVVVRIRRAMAGLSAPGGVVSAS</sequence>
<organism evidence="2 3">
    <name type="scientific">Phycicoccus sonneratiae</name>
    <dbReference type="NCBI Taxonomy" id="2807628"/>
    <lineage>
        <taxon>Bacteria</taxon>
        <taxon>Bacillati</taxon>
        <taxon>Actinomycetota</taxon>
        <taxon>Actinomycetes</taxon>
        <taxon>Micrococcales</taxon>
        <taxon>Intrasporangiaceae</taxon>
        <taxon>Phycicoccus</taxon>
    </lineage>
</organism>
<evidence type="ECO:0000259" key="1">
    <source>
        <dbReference type="Pfam" id="PF13338"/>
    </source>
</evidence>
<evidence type="ECO:0000313" key="2">
    <source>
        <dbReference type="EMBL" id="MBM6400790.1"/>
    </source>
</evidence>
<proteinExistence type="predicted"/>
<keyword evidence="3" id="KW-1185">Reference proteome</keyword>
<dbReference type="EMBL" id="JAFDVD010000011">
    <property type="protein sequence ID" value="MBM6400790.1"/>
    <property type="molecule type" value="Genomic_DNA"/>
</dbReference>
<name>A0ABS2CLM2_9MICO</name>